<dbReference type="RefSeq" id="WP_126678077.1">
    <property type="nucleotide sequence ID" value="NZ_CAUTUZ010000001.1"/>
</dbReference>
<protein>
    <recommendedName>
        <fullName evidence="2 3">Single-stranded DNA-binding protein</fullName>
        <shortName evidence="2">SSB</shortName>
    </recommendedName>
</protein>
<dbReference type="CDD" id="cd04496">
    <property type="entry name" value="SSB_OBF"/>
    <property type="match status" value="1"/>
</dbReference>
<dbReference type="EMBL" id="RYYU01000001">
    <property type="protein sequence ID" value="RUL58955.1"/>
    <property type="molecule type" value="Genomic_DNA"/>
</dbReference>
<name>A0A3S0RA43_9BACT</name>
<evidence type="ECO:0000256" key="4">
    <source>
        <dbReference type="SAM" id="MobiDB-lite"/>
    </source>
</evidence>
<dbReference type="Proteomes" id="UP000278983">
    <property type="component" value="Unassembled WGS sequence"/>
</dbReference>
<dbReference type="OrthoDB" id="9809878at2"/>
<keyword evidence="6" id="KW-1185">Reference proteome</keyword>
<dbReference type="InterPro" id="IPR012340">
    <property type="entry name" value="NA-bd_OB-fold"/>
</dbReference>
<evidence type="ECO:0000256" key="3">
    <source>
        <dbReference type="PIRNR" id="PIRNR002070"/>
    </source>
</evidence>
<dbReference type="PANTHER" id="PTHR10302">
    <property type="entry name" value="SINGLE-STRANDED DNA-BINDING PROTEIN"/>
    <property type="match status" value="1"/>
</dbReference>
<dbReference type="SUPFAM" id="SSF50249">
    <property type="entry name" value="Nucleic acid-binding proteins"/>
    <property type="match status" value="1"/>
</dbReference>
<dbReference type="PROSITE" id="PS50935">
    <property type="entry name" value="SSB"/>
    <property type="match status" value="1"/>
</dbReference>
<dbReference type="GO" id="GO:0003697">
    <property type="term" value="F:single-stranded DNA binding"/>
    <property type="evidence" value="ECO:0007669"/>
    <property type="project" value="UniProtKB-UniRule"/>
</dbReference>
<gene>
    <name evidence="5" type="ORF">EHV08_03670</name>
</gene>
<feature type="region of interest" description="Disordered" evidence="4">
    <location>
        <begin position="109"/>
        <end position="136"/>
    </location>
</feature>
<reference evidence="5 6" key="1">
    <citation type="submission" date="2018-12" db="EMBL/GenBank/DDBJ databases">
        <title>Genome sequencing of Prevotella sp. KCOM 3155 (= JS262).</title>
        <authorList>
            <person name="Kook J.-K."/>
            <person name="Park S.-N."/>
            <person name="Lim Y.K."/>
        </authorList>
    </citation>
    <scope>NUCLEOTIDE SEQUENCE [LARGE SCALE GENOMIC DNA]</scope>
    <source>
        <strain evidence="5 6">KCOM 3155</strain>
    </source>
</reference>
<comment type="subunit">
    <text evidence="2">Homotetramer.</text>
</comment>
<dbReference type="Gene3D" id="2.40.50.140">
    <property type="entry name" value="Nucleic acid-binding proteins"/>
    <property type="match status" value="1"/>
</dbReference>
<comment type="caution">
    <text evidence="5">The sequence shown here is derived from an EMBL/GenBank/DDBJ whole genome shotgun (WGS) entry which is preliminary data.</text>
</comment>
<comment type="caution">
    <text evidence="2">Lacks conserved residue(s) required for the propagation of feature annotation.</text>
</comment>
<sequence>MNKVMLIGNVGKEPEVRYYDRDQAYATLRLATKERGYTLQNGTQVPDRTDWHTIRLWNNLAKVVERYVHTGDKLYIEGRIRYVSYDDKKGQRHYITEIYAENLELLSPKPIVQPQPQQSESEVKKENAEQEDSIPF</sequence>
<dbReference type="AlphaFoldDB" id="A0A3S0RA43"/>
<dbReference type="Pfam" id="PF00436">
    <property type="entry name" value="SSB"/>
    <property type="match status" value="1"/>
</dbReference>
<dbReference type="InterPro" id="IPR011344">
    <property type="entry name" value="ssDNA-bd"/>
</dbReference>
<evidence type="ECO:0000256" key="2">
    <source>
        <dbReference type="HAMAP-Rule" id="MF_00984"/>
    </source>
</evidence>
<dbReference type="InterPro" id="IPR000424">
    <property type="entry name" value="Primosome_PriB/ssb"/>
</dbReference>
<keyword evidence="1 2" id="KW-0238">DNA-binding</keyword>
<dbReference type="HAMAP" id="MF_00984">
    <property type="entry name" value="SSB"/>
    <property type="match status" value="1"/>
</dbReference>
<dbReference type="NCBIfam" id="TIGR00621">
    <property type="entry name" value="ssb"/>
    <property type="match status" value="1"/>
</dbReference>
<evidence type="ECO:0000313" key="5">
    <source>
        <dbReference type="EMBL" id="RUL58955.1"/>
    </source>
</evidence>
<dbReference type="PIRSF" id="PIRSF002070">
    <property type="entry name" value="SSB"/>
    <property type="match status" value="1"/>
</dbReference>
<accession>A0A3S0RA43</accession>
<proteinExistence type="inferred from homology"/>
<dbReference type="PANTHER" id="PTHR10302:SF27">
    <property type="entry name" value="SINGLE-STRANDED DNA-BINDING PROTEIN"/>
    <property type="match status" value="1"/>
</dbReference>
<dbReference type="GO" id="GO:0009295">
    <property type="term" value="C:nucleoid"/>
    <property type="evidence" value="ECO:0007669"/>
    <property type="project" value="TreeGrafter"/>
</dbReference>
<evidence type="ECO:0000256" key="1">
    <source>
        <dbReference type="ARBA" id="ARBA00023125"/>
    </source>
</evidence>
<evidence type="ECO:0000313" key="6">
    <source>
        <dbReference type="Proteomes" id="UP000278983"/>
    </source>
</evidence>
<dbReference type="GO" id="GO:0006260">
    <property type="term" value="P:DNA replication"/>
    <property type="evidence" value="ECO:0007669"/>
    <property type="project" value="InterPro"/>
</dbReference>
<organism evidence="5 6">
    <name type="scientific">Prevotella koreensis</name>
    <dbReference type="NCBI Taxonomy" id="2490854"/>
    <lineage>
        <taxon>Bacteria</taxon>
        <taxon>Pseudomonadati</taxon>
        <taxon>Bacteroidota</taxon>
        <taxon>Bacteroidia</taxon>
        <taxon>Bacteroidales</taxon>
        <taxon>Prevotellaceae</taxon>
        <taxon>Prevotella</taxon>
    </lineage>
</organism>